<dbReference type="AlphaFoldDB" id="A0A5P1FCZ2"/>
<protein>
    <recommendedName>
        <fullName evidence="3">endo-polygalacturonase</fullName>
        <ecNumber evidence="3">3.2.1.15</ecNumber>
    </recommendedName>
</protein>
<proteinExistence type="inferred from homology"/>
<evidence type="ECO:0000256" key="13">
    <source>
        <dbReference type="SAM" id="SignalP"/>
    </source>
</evidence>
<feature type="signal peptide" evidence="13">
    <location>
        <begin position="1"/>
        <end position="23"/>
    </location>
</feature>
<dbReference type="InterPro" id="IPR012334">
    <property type="entry name" value="Pectin_lyas_fold"/>
</dbReference>
<dbReference type="GO" id="GO:0005975">
    <property type="term" value="P:carbohydrate metabolic process"/>
    <property type="evidence" value="ECO:0007669"/>
    <property type="project" value="InterPro"/>
</dbReference>
<comment type="similarity">
    <text evidence="2 12">Belongs to the glycosyl hydrolase 28 family.</text>
</comment>
<dbReference type="PROSITE" id="PS00502">
    <property type="entry name" value="POLYGALACTURONASE"/>
    <property type="match status" value="1"/>
</dbReference>
<evidence type="ECO:0000256" key="9">
    <source>
        <dbReference type="ARBA" id="ARBA00023316"/>
    </source>
</evidence>
<evidence type="ECO:0000256" key="10">
    <source>
        <dbReference type="ARBA" id="ARBA00034074"/>
    </source>
</evidence>
<organism evidence="14 15">
    <name type="scientific">Asparagus officinalis</name>
    <name type="common">Garden asparagus</name>
    <dbReference type="NCBI Taxonomy" id="4686"/>
    <lineage>
        <taxon>Eukaryota</taxon>
        <taxon>Viridiplantae</taxon>
        <taxon>Streptophyta</taxon>
        <taxon>Embryophyta</taxon>
        <taxon>Tracheophyta</taxon>
        <taxon>Spermatophyta</taxon>
        <taxon>Magnoliopsida</taxon>
        <taxon>Liliopsida</taxon>
        <taxon>Asparagales</taxon>
        <taxon>Asparagaceae</taxon>
        <taxon>Asparagoideae</taxon>
        <taxon>Asparagus</taxon>
    </lineage>
</organism>
<evidence type="ECO:0000313" key="14">
    <source>
        <dbReference type="EMBL" id="ONK75247.1"/>
    </source>
</evidence>
<evidence type="ECO:0000256" key="3">
    <source>
        <dbReference type="ARBA" id="ARBA00012736"/>
    </source>
</evidence>
<feature type="chain" id="PRO_5024293570" description="endo-polygalacturonase" evidence="13">
    <location>
        <begin position="24"/>
        <end position="444"/>
    </location>
</feature>
<dbReference type="OMA" id="FKPGANY"/>
<comment type="subcellular location">
    <subcellularLocation>
        <location evidence="1">Secreted</location>
        <location evidence="1">Cell wall</location>
    </subcellularLocation>
</comment>
<evidence type="ECO:0000256" key="1">
    <source>
        <dbReference type="ARBA" id="ARBA00004191"/>
    </source>
</evidence>
<evidence type="ECO:0000256" key="5">
    <source>
        <dbReference type="ARBA" id="ARBA00022525"/>
    </source>
</evidence>
<dbReference type="GO" id="GO:0009901">
    <property type="term" value="P:anther dehiscence"/>
    <property type="evidence" value="ECO:0007669"/>
    <property type="project" value="UniProtKB-ARBA"/>
</dbReference>
<name>A0A5P1FCZ2_ASPOF</name>
<dbReference type="EMBL" id="CM007383">
    <property type="protein sequence ID" value="ONK75247.1"/>
    <property type="molecule type" value="Genomic_DNA"/>
</dbReference>
<dbReference type="Gene3D" id="2.160.20.10">
    <property type="entry name" value="Single-stranded right-handed beta-helix, Pectin lyase-like"/>
    <property type="match status" value="1"/>
</dbReference>
<evidence type="ECO:0000256" key="2">
    <source>
        <dbReference type="ARBA" id="ARBA00008834"/>
    </source>
</evidence>
<keyword evidence="4" id="KW-0134">Cell wall</keyword>
<dbReference type="Pfam" id="PF00295">
    <property type="entry name" value="Glyco_hydro_28"/>
    <property type="match status" value="1"/>
</dbReference>
<dbReference type="Gramene" id="ONK75247">
    <property type="protein sequence ID" value="ONK75247"/>
    <property type="gene ID" value="A4U43_C03F14890"/>
</dbReference>
<keyword evidence="5" id="KW-0964">Secreted</keyword>
<dbReference type="InterPro" id="IPR000743">
    <property type="entry name" value="Glyco_hydro_28"/>
</dbReference>
<evidence type="ECO:0000256" key="6">
    <source>
        <dbReference type="ARBA" id="ARBA00022729"/>
    </source>
</evidence>
<dbReference type="OrthoDB" id="635044at2759"/>
<dbReference type="EC" id="3.2.1.15" evidence="3"/>
<dbReference type="InterPro" id="IPR011050">
    <property type="entry name" value="Pectin_lyase_fold/virulence"/>
</dbReference>
<dbReference type="GO" id="GO:0009830">
    <property type="term" value="P:cell wall modification involved in abscission"/>
    <property type="evidence" value="ECO:0007669"/>
    <property type="project" value="UniProtKB-ARBA"/>
</dbReference>
<evidence type="ECO:0000256" key="12">
    <source>
        <dbReference type="RuleBase" id="RU361169"/>
    </source>
</evidence>
<gene>
    <name evidence="14" type="ORF">A4U43_C03F14890</name>
</gene>
<keyword evidence="15" id="KW-1185">Reference proteome</keyword>
<dbReference type="GO" id="GO:0010047">
    <property type="term" value="P:fruit dehiscence"/>
    <property type="evidence" value="ECO:0007669"/>
    <property type="project" value="UniProtKB-ARBA"/>
</dbReference>
<dbReference type="SUPFAM" id="SSF51126">
    <property type="entry name" value="Pectin lyase-like"/>
    <property type="match status" value="1"/>
</dbReference>
<evidence type="ECO:0000256" key="8">
    <source>
        <dbReference type="ARBA" id="ARBA00023295"/>
    </source>
</evidence>
<accession>A0A5P1FCZ2</accession>
<evidence type="ECO:0000256" key="4">
    <source>
        <dbReference type="ARBA" id="ARBA00022512"/>
    </source>
</evidence>
<reference evidence="15" key="1">
    <citation type="journal article" date="2017" name="Nat. Commun.">
        <title>The asparagus genome sheds light on the origin and evolution of a young Y chromosome.</title>
        <authorList>
            <person name="Harkess A."/>
            <person name="Zhou J."/>
            <person name="Xu C."/>
            <person name="Bowers J.E."/>
            <person name="Van der Hulst R."/>
            <person name="Ayyampalayam S."/>
            <person name="Mercati F."/>
            <person name="Riccardi P."/>
            <person name="McKain M.R."/>
            <person name="Kakrana A."/>
            <person name="Tang H."/>
            <person name="Ray J."/>
            <person name="Groenendijk J."/>
            <person name="Arikit S."/>
            <person name="Mathioni S.M."/>
            <person name="Nakano M."/>
            <person name="Shan H."/>
            <person name="Telgmann-Rauber A."/>
            <person name="Kanno A."/>
            <person name="Yue Z."/>
            <person name="Chen H."/>
            <person name="Li W."/>
            <person name="Chen Y."/>
            <person name="Xu X."/>
            <person name="Zhang Y."/>
            <person name="Luo S."/>
            <person name="Chen H."/>
            <person name="Gao J."/>
            <person name="Mao Z."/>
            <person name="Pires J.C."/>
            <person name="Luo M."/>
            <person name="Kudrna D."/>
            <person name="Wing R.A."/>
            <person name="Meyers B.C."/>
            <person name="Yi K."/>
            <person name="Kong H."/>
            <person name="Lavrijsen P."/>
            <person name="Sunseri F."/>
            <person name="Falavigna A."/>
            <person name="Ye Y."/>
            <person name="Leebens-Mack J.H."/>
            <person name="Chen G."/>
        </authorList>
    </citation>
    <scope>NUCLEOTIDE SEQUENCE [LARGE SCALE GENOMIC DNA]</scope>
    <source>
        <strain evidence="15">cv. DH0086</strain>
    </source>
</reference>
<dbReference type="PANTHER" id="PTHR31375">
    <property type="match status" value="1"/>
</dbReference>
<evidence type="ECO:0000256" key="11">
    <source>
        <dbReference type="PROSITE-ProRule" id="PRU10052"/>
    </source>
</evidence>
<keyword evidence="7 12" id="KW-0378">Hydrolase</keyword>
<keyword evidence="8 12" id="KW-0326">Glycosidase</keyword>
<feature type="active site" evidence="11">
    <location>
        <position position="293"/>
    </location>
</feature>
<evidence type="ECO:0000256" key="7">
    <source>
        <dbReference type="ARBA" id="ARBA00022801"/>
    </source>
</evidence>
<sequence>MELHGLLLLSLLLFSFHSIPCFGNSEEDAGLYNIMEHPKYYGAFDGEENATDRNPDGFITQSVDEVDGIAASEVVNVADYGAKGDGSDATEAFKKAWLKVCSSPSSATLMVPAKKSYYLKPTTFSGPCKSEVTVMIKGMIKAPPHRSAWDGTNRRHWILFNGVSNLQVTGGGIINGNGQIWWKNSCKINKSLPCKNAPTAITFYGSNNLVVENLKVKNSQQIHVQFEKCTNVRASHLSITAPENSPNTDGIHITSTQNINLDHCNIGTGDDCISIVDGAQTVKATNIICGPGHGISIGSLGAKNSEDHVSDVIIDTAKLTSTTNGLRIKTWQGGSGYAKHIRFQNVYMKNVQNPIIIDQNYCDSKEPCHQQKSAVHVSDVVYNNIKGTSASDVAIDFECSKSVPCQGIVLQAINLVKENGGSAKSICKNVNLTKKGTVIPPACA</sequence>
<keyword evidence="9" id="KW-0961">Cell wall biogenesis/degradation</keyword>
<evidence type="ECO:0000313" key="15">
    <source>
        <dbReference type="Proteomes" id="UP000243459"/>
    </source>
</evidence>
<comment type="catalytic activity">
    <reaction evidence="10">
        <text>(1,4-alpha-D-galacturonosyl)n+m + H2O = (1,4-alpha-D-galacturonosyl)n + (1,4-alpha-D-galacturonosyl)m.</text>
        <dbReference type="EC" id="3.2.1.15"/>
    </reaction>
</comment>
<dbReference type="FunFam" id="2.160.20.10:FF:000028">
    <property type="entry name" value="Polygalacturonase QRT2"/>
    <property type="match status" value="1"/>
</dbReference>
<keyword evidence="6 13" id="KW-0732">Signal</keyword>
<dbReference type="Proteomes" id="UP000243459">
    <property type="component" value="Chromosome 3"/>
</dbReference>
<dbReference type="GO" id="GO:0004650">
    <property type="term" value="F:polygalacturonase activity"/>
    <property type="evidence" value="ECO:0007669"/>
    <property type="project" value="UniProtKB-EC"/>
</dbReference>